<proteinExistence type="predicted"/>
<dbReference type="PROSITE" id="PS51257">
    <property type="entry name" value="PROKAR_LIPOPROTEIN"/>
    <property type="match status" value="1"/>
</dbReference>
<feature type="compositionally biased region" description="Polar residues" evidence="1">
    <location>
        <begin position="223"/>
        <end position="234"/>
    </location>
</feature>
<comment type="caution">
    <text evidence="3">The sequence shown here is derived from an EMBL/GenBank/DDBJ whole genome shotgun (WGS) entry which is preliminary data.</text>
</comment>
<evidence type="ECO:0000256" key="1">
    <source>
        <dbReference type="SAM" id="MobiDB-lite"/>
    </source>
</evidence>
<dbReference type="OrthoDB" id="5871419at2759"/>
<feature type="compositionally biased region" description="Low complexity" evidence="1">
    <location>
        <begin position="435"/>
        <end position="453"/>
    </location>
</feature>
<dbReference type="AlphaFoldDB" id="A0A4U5M6M5"/>
<feature type="region of interest" description="Disordered" evidence="1">
    <location>
        <begin position="266"/>
        <end position="291"/>
    </location>
</feature>
<feature type="compositionally biased region" description="Low complexity" evidence="1">
    <location>
        <begin position="385"/>
        <end position="399"/>
    </location>
</feature>
<evidence type="ECO:0000313" key="4">
    <source>
        <dbReference type="Proteomes" id="UP000298663"/>
    </source>
</evidence>
<dbReference type="InterPro" id="IPR056604">
    <property type="entry name" value="GBF1-like_TPR"/>
</dbReference>
<evidence type="ECO:0000313" key="3">
    <source>
        <dbReference type="EMBL" id="TKR64529.1"/>
    </source>
</evidence>
<sequence length="453" mass="51329">MKASPLYSSWNTGASPSHLWLSCWRPLLQALARLSSDCRRLVRSQALNLLTRALLIPELQEMDSSCWESCFSEVVFPMLSKLLENFSPMDPIGMEETRFRAIQLVCKTLLNHLTPLAKLDKFDALWLHLIGLLERFLHMERSDMLSDAVPESLKNMILVLDRTDVFAAIPGLRKMTVEKIKSFLPTLADELDKLEQAEKAARTAAICNSYGSCRASERSYVSRTASNGRNQPGRASSSSAAPEAVPGPYYAVSQFEVVQEAPIPEPITSPVSLTQQQDVPVEQPQQPAVEPEAVQAHYQLQQEPQQEQDSPDAQQQMTYEQQQQLYAQQYAAYLQQQQQYYQQYPEVYLQHQQAQQQQAQQHQQQQYTAYYSQYGSPQSSAYVHPQASQPQAQPQQQQQNYAINPNFTLVPSPTSAFTPQQSSSTTSVNPIYSEQQQPQHQGYPQQPQSIPRM</sequence>
<protein>
    <recommendedName>
        <fullName evidence="2">GBF1-like tetratricopeptide repeats domain-containing protein</fullName>
    </recommendedName>
</protein>
<gene>
    <name evidence="3" type="ORF">L596_025042</name>
</gene>
<dbReference type="PANTHER" id="PTHR10663">
    <property type="entry name" value="GUANYL-NUCLEOTIDE EXCHANGE FACTOR"/>
    <property type="match status" value="1"/>
</dbReference>
<reference evidence="3 4" key="1">
    <citation type="journal article" date="2015" name="Genome Biol.">
        <title>Comparative genomics of Steinernema reveals deeply conserved gene regulatory networks.</title>
        <authorList>
            <person name="Dillman A.R."/>
            <person name="Macchietto M."/>
            <person name="Porter C.F."/>
            <person name="Rogers A."/>
            <person name="Williams B."/>
            <person name="Antoshechkin I."/>
            <person name="Lee M.M."/>
            <person name="Goodwin Z."/>
            <person name="Lu X."/>
            <person name="Lewis E.E."/>
            <person name="Goodrich-Blair H."/>
            <person name="Stock S.P."/>
            <person name="Adams B.J."/>
            <person name="Sternberg P.W."/>
            <person name="Mortazavi A."/>
        </authorList>
    </citation>
    <scope>NUCLEOTIDE SEQUENCE [LARGE SCALE GENOMIC DNA]</scope>
    <source>
        <strain evidence="3 4">ALL</strain>
    </source>
</reference>
<feature type="domain" description="GBF1-like tetratricopeptide repeats" evidence="2">
    <location>
        <begin position="20"/>
        <end position="178"/>
    </location>
</feature>
<dbReference type="Pfam" id="PF23325">
    <property type="entry name" value="TPR_28"/>
    <property type="match status" value="1"/>
</dbReference>
<dbReference type="Proteomes" id="UP000298663">
    <property type="component" value="Unassembled WGS sequence"/>
</dbReference>
<reference evidence="3 4" key="2">
    <citation type="journal article" date="2019" name="G3 (Bethesda)">
        <title>Hybrid Assembly of the Genome of the Entomopathogenic Nematode Steinernema carpocapsae Identifies the X-Chromosome.</title>
        <authorList>
            <person name="Serra L."/>
            <person name="Macchietto M."/>
            <person name="Macias-Munoz A."/>
            <person name="McGill C.J."/>
            <person name="Rodriguez I.M."/>
            <person name="Rodriguez B."/>
            <person name="Murad R."/>
            <person name="Mortazavi A."/>
        </authorList>
    </citation>
    <scope>NUCLEOTIDE SEQUENCE [LARGE SCALE GENOMIC DNA]</scope>
    <source>
        <strain evidence="3 4">ALL</strain>
    </source>
</reference>
<feature type="compositionally biased region" description="Polar residues" evidence="1">
    <location>
        <begin position="400"/>
        <end position="434"/>
    </location>
</feature>
<name>A0A4U5M6M5_STECR</name>
<evidence type="ECO:0000259" key="2">
    <source>
        <dbReference type="Pfam" id="PF23325"/>
    </source>
</evidence>
<organism evidence="3 4">
    <name type="scientific">Steinernema carpocapsae</name>
    <name type="common">Entomopathogenic nematode</name>
    <dbReference type="NCBI Taxonomy" id="34508"/>
    <lineage>
        <taxon>Eukaryota</taxon>
        <taxon>Metazoa</taxon>
        <taxon>Ecdysozoa</taxon>
        <taxon>Nematoda</taxon>
        <taxon>Chromadorea</taxon>
        <taxon>Rhabditida</taxon>
        <taxon>Tylenchina</taxon>
        <taxon>Panagrolaimomorpha</taxon>
        <taxon>Strongyloidoidea</taxon>
        <taxon>Steinernematidae</taxon>
        <taxon>Steinernema</taxon>
    </lineage>
</organism>
<feature type="region of interest" description="Disordered" evidence="1">
    <location>
        <begin position="223"/>
        <end position="243"/>
    </location>
</feature>
<dbReference type="EMBL" id="AZBU02000009">
    <property type="protein sequence ID" value="TKR64529.1"/>
    <property type="molecule type" value="Genomic_DNA"/>
</dbReference>
<feature type="compositionally biased region" description="Low complexity" evidence="1">
    <location>
        <begin position="275"/>
        <end position="291"/>
    </location>
</feature>
<accession>A0A4U5M6M5</accession>
<dbReference type="STRING" id="34508.A0A4U5M6M5"/>
<dbReference type="PANTHER" id="PTHR10663:SF388">
    <property type="entry name" value="GOLGI-SPECIFIC BREFELDIN A-RESISTANCE GUANINE NUCLEOTIDE EXCHANGE FACTOR 1"/>
    <property type="match status" value="1"/>
</dbReference>
<feature type="region of interest" description="Disordered" evidence="1">
    <location>
        <begin position="376"/>
        <end position="453"/>
    </location>
</feature>
<keyword evidence="4" id="KW-1185">Reference proteome</keyword>